<reference evidence="2 3" key="2">
    <citation type="journal article" date="2011" name="Mol. Biol. Evol.">
        <title>Unity in variety--the pan-genome of the Chlamydiae.</title>
        <authorList>
            <person name="Collingro A."/>
            <person name="Tischler P."/>
            <person name="Weinmaier T."/>
            <person name="Penz T."/>
            <person name="Heinz E."/>
            <person name="Brunham R.C."/>
            <person name="Read T.D."/>
            <person name="Bavoil P.M."/>
            <person name="Sachse K."/>
            <person name="Kahane S."/>
            <person name="Friedman M.G."/>
            <person name="Rattei T."/>
            <person name="Myers G.S."/>
            <person name="Horn M."/>
        </authorList>
    </citation>
    <scope>NUCLEOTIDE SEQUENCE [LARGE SCALE GENOMIC DNA]</scope>
    <source>
        <strain evidence="3">UV7</strain>
    </source>
</reference>
<name>F8KWK5_PARAV</name>
<evidence type="ECO:0000256" key="1">
    <source>
        <dbReference type="SAM" id="SignalP"/>
    </source>
</evidence>
<dbReference type="Pfam" id="PF05345">
    <property type="entry name" value="He_PIG"/>
    <property type="match status" value="3"/>
</dbReference>
<dbReference type="HOGENOM" id="CLU_459157_0_0_0"/>
<dbReference type="GO" id="GO:0016020">
    <property type="term" value="C:membrane"/>
    <property type="evidence" value="ECO:0007669"/>
    <property type="project" value="InterPro"/>
</dbReference>
<dbReference type="SUPFAM" id="SSF49313">
    <property type="entry name" value="Cadherin-like"/>
    <property type="match status" value="2"/>
</dbReference>
<keyword evidence="3" id="KW-1185">Reference proteome</keyword>
<reference key="1">
    <citation type="journal article" date="2011" name="Mol. Biol. Evol.">
        <title>Unity in variety -- the pan-genome of the Chlamydiae.</title>
        <authorList>
            <person name="Collingro A."/>
            <person name="Tischler P."/>
            <person name="Weinmaier T."/>
            <person name="Penz T."/>
            <person name="Heinz E."/>
            <person name="Brunham R.C."/>
            <person name="Read T.D."/>
            <person name="Bavoil P.M."/>
            <person name="Sachse K."/>
            <person name="Kahane S."/>
            <person name="Friedman M.G."/>
            <person name="Rattei T."/>
            <person name="Myers G.S.A."/>
            <person name="Horn M."/>
        </authorList>
    </citation>
    <scope>NUCLEOTIDE SEQUENCE</scope>
    <source>
        <strain>UV7</strain>
    </source>
</reference>
<evidence type="ECO:0000313" key="2">
    <source>
        <dbReference type="EMBL" id="CCB85408.1"/>
    </source>
</evidence>
<dbReference type="GO" id="GO:0005509">
    <property type="term" value="F:calcium ion binding"/>
    <property type="evidence" value="ECO:0007669"/>
    <property type="project" value="InterPro"/>
</dbReference>
<dbReference type="InterPro" id="IPR013783">
    <property type="entry name" value="Ig-like_fold"/>
</dbReference>
<dbReference type="KEGG" id="puv:PUV_04580"/>
<evidence type="ECO:0008006" key="4">
    <source>
        <dbReference type="Google" id="ProtNLM"/>
    </source>
</evidence>
<sequence length="594" mass="64241">MKKFLRCLFLFCLIFNQLQSSLSDCSRSRGHTQNDLIPNFTLGVIPRSITDEAAVSFFGEVGRRNYRVNGTFGVLWGEDDRVKLSGEFLTQKLGYRFSTGREERWMHQYAVGVEYQHDFCNAFLPSADVGFYCSYAPARKLGHKECRDFLYSRRIAGSNSYGGSLGTTLIPWCSGYFHVDADYDFVKYNRKYKSRKVVSGFGGSFTYHQDLKYNLFFDLLGEFKRPYNYGRVRLGWHHPDWSGLVVGLFGAHTRGKSHLPSNTTAGLELTYVFGDRADSRNECTPCYCEPILAAWVSSPAVYMPQVLAVAEEKKRRLGPCQILVSNPIPNANFTGTELYTLNISPYFSDPSGAALVFSAEGLPPEATFDPTTGVIFGVGLNDNNSYTVTIRATAADACSVAIQSFTISFPCTTLVSTTIPPASFTGIGNYSLDVSSHFTNPSGLPLVYSAVGLPAGSTIDASTGVISGSILSDTLTYNVVVTATSADACASVSEPFTITFPCIPPSVLPIPPINIGALSGTPYTLDMSVYFVSPGGQPFTYSATGLPPGSTIDPTTGVISGVSVGSGPVFIISISGTTVCGTVTTNFQLTFNSA</sequence>
<dbReference type="eggNOG" id="COG5604">
    <property type="taxonomic scope" value="Bacteria"/>
</dbReference>
<keyword evidence="1" id="KW-0732">Signal</keyword>
<dbReference type="EMBL" id="FR872580">
    <property type="protein sequence ID" value="CCB85408.1"/>
    <property type="molecule type" value="Genomic_DNA"/>
</dbReference>
<feature type="signal peptide" evidence="1">
    <location>
        <begin position="1"/>
        <end position="22"/>
    </location>
</feature>
<dbReference type="Proteomes" id="UP000000495">
    <property type="component" value="Chromosome"/>
</dbReference>
<proteinExistence type="predicted"/>
<protein>
    <recommendedName>
        <fullName evidence="4">Invasin</fullName>
    </recommendedName>
</protein>
<dbReference type="RefSeq" id="WP_013924367.1">
    <property type="nucleotide sequence ID" value="NC_015702.1"/>
</dbReference>
<evidence type="ECO:0000313" key="3">
    <source>
        <dbReference type="Proteomes" id="UP000000495"/>
    </source>
</evidence>
<gene>
    <name evidence="2" type="ordered locus">PUV_04580</name>
</gene>
<organism evidence="2 3">
    <name type="scientific">Parachlamydia acanthamoebae (strain UV7)</name>
    <dbReference type="NCBI Taxonomy" id="765952"/>
    <lineage>
        <taxon>Bacteria</taxon>
        <taxon>Pseudomonadati</taxon>
        <taxon>Chlamydiota</taxon>
        <taxon>Chlamydiia</taxon>
        <taxon>Parachlamydiales</taxon>
        <taxon>Parachlamydiaceae</taxon>
        <taxon>Parachlamydia</taxon>
    </lineage>
</organism>
<dbReference type="Gene3D" id="2.60.40.10">
    <property type="entry name" value="Immunoglobulins"/>
    <property type="match status" value="3"/>
</dbReference>
<dbReference type="STRING" id="765952.PUV_04580"/>
<dbReference type="OrthoDB" id="904719at2"/>
<feature type="chain" id="PRO_5003373973" description="Invasin" evidence="1">
    <location>
        <begin position="23"/>
        <end position="594"/>
    </location>
</feature>
<dbReference type="AlphaFoldDB" id="F8KWK5"/>
<dbReference type="InterPro" id="IPR015919">
    <property type="entry name" value="Cadherin-like_sf"/>
</dbReference>
<accession>F8KWK5</accession>